<keyword evidence="8" id="KW-1185">Reference proteome</keyword>
<proteinExistence type="predicted"/>
<evidence type="ECO:0000256" key="4">
    <source>
        <dbReference type="ARBA" id="ARBA00023136"/>
    </source>
</evidence>
<sequence>MSSSGNKTAAGIFGILLGALGIHKFVLVLTTPGIIMLLVSILSCGWGAIPMGIVGFIEGIIYLSKSDEDFYEIYVLNKRAWF</sequence>
<protein>
    <submittedName>
        <fullName evidence="7">TM2 domain-containing protein</fullName>
    </submittedName>
</protein>
<comment type="subcellular location">
    <subcellularLocation>
        <location evidence="1">Membrane</location>
        <topology evidence="1">Multi-pass membrane protein</topology>
    </subcellularLocation>
</comment>
<evidence type="ECO:0000256" key="2">
    <source>
        <dbReference type="ARBA" id="ARBA00022692"/>
    </source>
</evidence>
<keyword evidence="3 5" id="KW-1133">Transmembrane helix</keyword>
<evidence type="ECO:0000313" key="7">
    <source>
        <dbReference type="EMBL" id="QVL35016.1"/>
    </source>
</evidence>
<dbReference type="Proteomes" id="UP000676194">
    <property type="component" value="Chromosome"/>
</dbReference>
<keyword evidence="4 5" id="KW-0472">Membrane</keyword>
<dbReference type="KEGG" id="tsph:KIH39_25945"/>
<evidence type="ECO:0000256" key="3">
    <source>
        <dbReference type="ARBA" id="ARBA00022989"/>
    </source>
</evidence>
<keyword evidence="2 5" id="KW-0812">Transmembrane</keyword>
<reference evidence="7" key="1">
    <citation type="submission" date="2021-05" db="EMBL/GenBank/DDBJ databases">
        <title>Complete genome sequence of the cellulolytic planctomycete Telmatocola sphagniphila SP2T and characterization of the first cellulase from planctomycetes.</title>
        <authorList>
            <person name="Rakitin A.L."/>
            <person name="Beletsky A.V."/>
            <person name="Naumoff D.G."/>
            <person name="Kulichevskaya I.S."/>
            <person name="Mardanov A.V."/>
            <person name="Ravin N.V."/>
            <person name="Dedysh S.N."/>
        </authorList>
    </citation>
    <scope>NUCLEOTIDE SEQUENCE</scope>
    <source>
        <strain evidence="7">SP2T</strain>
    </source>
</reference>
<dbReference type="AlphaFoldDB" id="A0A8E6BC36"/>
<dbReference type="Pfam" id="PF05154">
    <property type="entry name" value="TM2"/>
    <property type="match status" value="1"/>
</dbReference>
<dbReference type="GO" id="GO:0016020">
    <property type="term" value="C:membrane"/>
    <property type="evidence" value="ECO:0007669"/>
    <property type="project" value="UniProtKB-SubCell"/>
</dbReference>
<name>A0A8E6BC36_9BACT</name>
<organism evidence="7 8">
    <name type="scientific">Telmatocola sphagniphila</name>
    <dbReference type="NCBI Taxonomy" id="1123043"/>
    <lineage>
        <taxon>Bacteria</taxon>
        <taxon>Pseudomonadati</taxon>
        <taxon>Planctomycetota</taxon>
        <taxon>Planctomycetia</taxon>
        <taxon>Gemmatales</taxon>
        <taxon>Gemmataceae</taxon>
    </lineage>
</organism>
<gene>
    <name evidence="7" type="ORF">KIH39_25945</name>
</gene>
<dbReference type="InterPro" id="IPR007829">
    <property type="entry name" value="TM2"/>
</dbReference>
<accession>A0A8E6BC36</accession>
<evidence type="ECO:0000256" key="5">
    <source>
        <dbReference type="SAM" id="Phobius"/>
    </source>
</evidence>
<dbReference type="RefSeq" id="WP_213500624.1">
    <property type="nucleotide sequence ID" value="NZ_CP074694.1"/>
</dbReference>
<evidence type="ECO:0000259" key="6">
    <source>
        <dbReference type="Pfam" id="PF05154"/>
    </source>
</evidence>
<dbReference type="EMBL" id="CP074694">
    <property type="protein sequence ID" value="QVL35016.1"/>
    <property type="molecule type" value="Genomic_DNA"/>
</dbReference>
<evidence type="ECO:0000256" key="1">
    <source>
        <dbReference type="ARBA" id="ARBA00004141"/>
    </source>
</evidence>
<feature type="transmembrane region" description="Helical" evidence="5">
    <location>
        <begin position="34"/>
        <end position="57"/>
    </location>
</feature>
<evidence type="ECO:0000313" key="8">
    <source>
        <dbReference type="Proteomes" id="UP000676194"/>
    </source>
</evidence>
<feature type="domain" description="TM2" evidence="6">
    <location>
        <begin position="6"/>
        <end position="49"/>
    </location>
</feature>